<dbReference type="SFLD" id="SFLDS00019">
    <property type="entry name" value="Glutathione_Transferase_(cytos"/>
    <property type="match status" value="1"/>
</dbReference>
<keyword evidence="1" id="KW-0175">Coiled coil</keyword>
<evidence type="ECO:0000259" key="2">
    <source>
        <dbReference type="PROSITE" id="PS50404"/>
    </source>
</evidence>
<dbReference type="SUPFAM" id="SSF47616">
    <property type="entry name" value="GST C-terminal domain-like"/>
    <property type="match status" value="1"/>
</dbReference>
<organism evidence="3 4">
    <name type="scientific">Marinobacterium zhoushanense</name>
    <dbReference type="NCBI Taxonomy" id="1679163"/>
    <lineage>
        <taxon>Bacteria</taxon>
        <taxon>Pseudomonadati</taxon>
        <taxon>Pseudomonadota</taxon>
        <taxon>Gammaproteobacteria</taxon>
        <taxon>Oceanospirillales</taxon>
        <taxon>Oceanospirillaceae</taxon>
        <taxon>Marinobacterium</taxon>
    </lineage>
</organism>
<evidence type="ECO:0000256" key="1">
    <source>
        <dbReference type="SAM" id="Coils"/>
    </source>
</evidence>
<evidence type="ECO:0000313" key="4">
    <source>
        <dbReference type="Proteomes" id="UP000629025"/>
    </source>
</evidence>
<dbReference type="InterPro" id="IPR040079">
    <property type="entry name" value="Glutathione_S-Trfase"/>
</dbReference>
<dbReference type="Pfam" id="PF13417">
    <property type="entry name" value="GST_N_3"/>
    <property type="match status" value="1"/>
</dbReference>
<keyword evidence="4" id="KW-1185">Reference proteome</keyword>
<name>A0ABQ1KGZ5_9GAMM</name>
<feature type="domain" description="GST N-terminal" evidence="2">
    <location>
        <begin position="1"/>
        <end position="78"/>
    </location>
</feature>
<dbReference type="SUPFAM" id="SSF52833">
    <property type="entry name" value="Thioredoxin-like"/>
    <property type="match status" value="1"/>
</dbReference>
<proteinExistence type="predicted"/>
<dbReference type="InterPro" id="IPR036282">
    <property type="entry name" value="Glutathione-S-Trfase_C_sf"/>
</dbReference>
<gene>
    <name evidence="3" type="ORF">GCM10011352_22520</name>
</gene>
<evidence type="ECO:0000313" key="3">
    <source>
        <dbReference type="EMBL" id="GGB95917.1"/>
    </source>
</evidence>
<dbReference type="Gene3D" id="1.20.1050.10">
    <property type="match status" value="1"/>
</dbReference>
<comment type="caution">
    <text evidence="3">The sequence shown here is derived from an EMBL/GenBank/DDBJ whole genome shotgun (WGS) entry which is preliminary data.</text>
</comment>
<dbReference type="Proteomes" id="UP000629025">
    <property type="component" value="Unassembled WGS sequence"/>
</dbReference>
<dbReference type="EMBL" id="BMIJ01000004">
    <property type="protein sequence ID" value="GGB95917.1"/>
    <property type="molecule type" value="Genomic_DNA"/>
</dbReference>
<dbReference type="PROSITE" id="PS50404">
    <property type="entry name" value="GST_NTER"/>
    <property type="match status" value="1"/>
</dbReference>
<protein>
    <recommendedName>
        <fullName evidence="2">GST N-terminal domain-containing protein</fullName>
    </recommendedName>
</protein>
<dbReference type="RefSeq" id="WP_188748292.1">
    <property type="nucleotide sequence ID" value="NZ_BMIJ01000004.1"/>
</dbReference>
<sequence>MKLIGSSTSPYVRRIRLLLADAGQGYEFSDLNIYGEDRDELRRQNPALKIPVLYDGGEVIYDSRVIFRYLQEKLGLAQIGWQQENLLTIIDAANDSMVAILLSQRSGLDTSEDRLFFNLQRERVEKTLEALERQVDEGAFNVWHYPSICLYSMFDWGLFRGLIDAARYPHLSAWLAEQKVRADVAGSDPRDAV</sequence>
<accession>A0ABQ1KGZ5</accession>
<dbReference type="Gene3D" id="3.40.30.10">
    <property type="entry name" value="Glutaredoxin"/>
    <property type="match status" value="1"/>
</dbReference>
<dbReference type="InterPro" id="IPR004045">
    <property type="entry name" value="Glutathione_S-Trfase_N"/>
</dbReference>
<reference evidence="4" key="1">
    <citation type="journal article" date="2019" name="Int. J. Syst. Evol. Microbiol.">
        <title>The Global Catalogue of Microorganisms (GCM) 10K type strain sequencing project: providing services to taxonomists for standard genome sequencing and annotation.</title>
        <authorList>
            <consortium name="The Broad Institute Genomics Platform"/>
            <consortium name="The Broad Institute Genome Sequencing Center for Infectious Disease"/>
            <person name="Wu L."/>
            <person name="Ma J."/>
        </authorList>
    </citation>
    <scope>NUCLEOTIDE SEQUENCE [LARGE SCALE GENOMIC DNA]</scope>
    <source>
        <strain evidence="4">CGMCC 1.15341</strain>
    </source>
</reference>
<feature type="coiled-coil region" evidence="1">
    <location>
        <begin position="114"/>
        <end position="141"/>
    </location>
</feature>
<dbReference type="InterPro" id="IPR036249">
    <property type="entry name" value="Thioredoxin-like_sf"/>
</dbReference>